<protein>
    <submittedName>
        <fullName evidence="2">Uncharacterized protein</fullName>
    </submittedName>
</protein>
<feature type="region of interest" description="Disordered" evidence="1">
    <location>
        <begin position="1"/>
        <end position="26"/>
    </location>
</feature>
<gene>
    <name evidence="2" type="ORF">NDU88_010479</name>
</gene>
<keyword evidence="3" id="KW-1185">Reference proteome</keyword>
<sequence>MRGWALGGDMGDRGAAHDPKQNVAGRHGYCGSTGGLRDRPSPPCCEILLRLAGMYQRPSWRNPTRPKVPIRVGSKEGELR</sequence>
<proteinExistence type="predicted"/>
<dbReference type="Proteomes" id="UP001066276">
    <property type="component" value="Chromosome 7"/>
</dbReference>
<accession>A0AAV7PYH9</accession>
<reference evidence="2" key="1">
    <citation type="journal article" date="2022" name="bioRxiv">
        <title>Sequencing and chromosome-scale assembly of the giantPleurodeles waltlgenome.</title>
        <authorList>
            <person name="Brown T."/>
            <person name="Elewa A."/>
            <person name="Iarovenko S."/>
            <person name="Subramanian E."/>
            <person name="Araus A.J."/>
            <person name="Petzold A."/>
            <person name="Susuki M."/>
            <person name="Suzuki K.-i.T."/>
            <person name="Hayashi T."/>
            <person name="Toyoda A."/>
            <person name="Oliveira C."/>
            <person name="Osipova E."/>
            <person name="Leigh N.D."/>
            <person name="Simon A."/>
            <person name="Yun M.H."/>
        </authorList>
    </citation>
    <scope>NUCLEOTIDE SEQUENCE</scope>
    <source>
        <strain evidence="2">20211129_DDA</strain>
        <tissue evidence="2">Liver</tissue>
    </source>
</reference>
<evidence type="ECO:0000313" key="3">
    <source>
        <dbReference type="Proteomes" id="UP001066276"/>
    </source>
</evidence>
<comment type="caution">
    <text evidence="2">The sequence shown here is derived from an EMBL/GenBank/DDBJ whole genome shotgun (WGS) entry which is preliminary data.</text>
</comment>
<dbReference type="AlphaFoldDB" id="A0AAV7PYH9"/>
<organism evidence="2 3">
    <name type="scientific">Pleurodeles waltl</name>
    <name type="common">Iberian ribbed newt</name>
    <dbReference type="NCBI Taxonomy" id="8319"/>
    <lineage>
        <taxon>Eukaryota</taxon>
        <taxon>Metazoa</taxon>
        <taxon>Chordata</taxon>
        <taxon>Craniata</taxon>
        <taxon>Vertebrata</taxon>
        <taxon>Euteleostomi</taxon>
        <taxon>Amphibia</taxon>
        <taxon>Batrachia</taxon>
        <taxon>Caudata</taxon>
        <taxon>Salamandroidea</taxon>
        <taxon>Salamandridae</taxon>
        <taxon>Pleurodelinae</taxon>
        <taxon>Pleurodeles</taxon>
    </lineage>
</organism>
<dbReference type="EMBL" id="JANPWB010000011">
    <property type="protein sequence ID" value="KAJ1132152.1"/>
    <property type="molecule type" value="Genomic_DNA"/>
</dbReference>
<evidence type="ECO:0000313" key="2">
    <source>
        <dbReference type="EMBL" id="KAJ1132152.1"/>
    </source>
</evidence>
<feature type="compositionally biased region" description="Basic and acidic residues" evidence="1">
    <location>
        <begin position="10"/>
        <end position="20"/>
    </location>
</feature>
<evidence type="ECO:0000256" key="1">
    <source>
        <dbReference type="SAM" id="MobiDB-lite"/>
    </source>
</evidence>
<feature type="region of interest" description="Disordered" evidence="1">
    <location>
        <begin position="58"/>
        <end position="80"/>
    </location>
</feature>
<name>A0AAV7PYH9_PLEWA</name>